<dbReference type="EMBL" id="BJXA01000006">
    <property type="protein sequence ID" value="GEM36863.1"/>
    <property type="molecule type" value="Genomic_DNA"/>
</dbReference>
<reference evidence="2 3" key="1">
    <citation type="submission" date="2019-07" db="EMBL/GenBank/DDBJ databases">
        <title>Whole genome shotgun sequence of Nocardia ninae NBRC 108245.</title>
        <authorList>
            <person name="Hosoyama A."/>
            <person name="Uohara A."/>
            <person name="Ohji S."/>
            <person name="Ichikawa N."/>
        </authorList>
    </citation>
    <scope>NUCLEOTIDE SEQUENCE [LARGE SCALE GENOMIC DNA]</scope>
    <source>
        <strain evidence="2 3">NBRC 108245</strain>
    </source>
</reference>
<keyword evidence="1" id="KW-0812">Transmembrane</keyword>
<accession>A0A511M885</accession>
<dbReference type="AlphaFoldDB" id="A0A511M885"/>
<feature type="transmembrane region" description="Helical" evidence="1">
    <location>
        <begin position="29"/>
        <end position="49"/>
    </location>
</feature>
<keyword evidence="1" id="KW-0472">Membrane</keyword>
<gene>
    <name evidence="2" type="ORF">NN4_13820</name>
</gene>
<proteinExistence type="predicted"/>
<keyword evidence="1" id="KW-1133">Transmembrane helix</keyword>
<dbReference type="Proteomes" id="UP000321424">
    <property type="component" value="Unassembled WGS sequence"/>
</dbReference>
<evidence type="ECO:0000256" key="1">
    <source>
        <dbReference type="SAM" id="Phobius"/>
    </source>
</evidence>
<organism evidence="2 3">
    <name type="scientific">Nocardia ninae NBRC 108245</name>
    <dbReference type="NCBI Taxonomy" id="1210091"/>
    <lineage>
        <taxon>Bacteria</taxon>
        <taxon>Bacillati</taxon>
        <taxon>Actinomycetota</taxon>
        <taxon>Actinomycetes</taxon>
        <taxon>Mycobacteriales</taxon>
        <taxon>Nocardiaceae</taxon>
        <taxon>Nocardia</taxon>
    </lineage>
</organism>
<protein>
    <submittedName>
        <fullName evidence="2">Uncharacterized protein</fullName>
    </submittedName>
</protein>
<evidence type="ECO:0000313" key="2">
    <source>
        <dbReference type="EMBL" id="GEM36863.1"/>
    </source>
</evidence>
<evidence type="ECO:0000313" key="3">
    <source>
        <dbReference type="Proteomes" id="UP000321424"/>
    </source>
</evidence>
<comment type="caution">
    <text evidence="2">The sequence shown here is derived from an EMBL/GenBank/DDBJ whole genome shotgun (WGS) entry which is preliminary data.</text>
</comment>
<sequence>MTGHLFGHVPFIANDFGCGGLIIRRGGTGVSGVLVGAIPIGITGMWAGARKRKGLAYGTDVLLISKDHH</sequence>
<keyword evidence="3" id="KW-1185">Reference proteome</keyword>
<name>A0A511M885_9NOCA</name>